<dbReference type="Proteomes" id="UP000468638">
    <property type="component" value="Unassembled WGS sequence"/>
</dbReference>
<evidence type="ECO:0000256" key="1">
    <source>
        <dbReference type="ARBA" id="ARBA00006754"/>
    </source>
</evidence>
<dbReference type="InterPro" id="IPR041522">
    <property type="entry name" value="CdaR_GGDEF"/>
</dbReference>
<evidence type="ECO:0000259" key="4">
    <source>
        <dbReference type="Pfam" id="PF17853"/>
    </source>
</evidence>
<dbReference type="AlphaFoldDB" id="A0A6I5A1T4"/>
<sequence>MTVSLPEIMTLPIMQETEVLAGKKVLHKKEVEWVSVIEMPVENFVRENEFVLSTGIGLGESHEDLLHFVKDVYESGASALAFATGRHLFDIPEEVRFYAEQKQFVLFEINWEVRFSDVIHCCMDKINDSKEEDLKQSEETQQQLLEVVLQGGNLSDVARFVNRHLNTPVMIVDQKGKVKGKSGIDKDMLENWTIQPTEKESDIGMDQHPLRSRIEEISIKGTTGWRMKIQSGNMEQGELIVFCSETGEDMDFSLLEHAVTASALAFVKENAVKETEIRLKDDFILSLANGEYGSKDRLVSRGKLLGYNLALPYVCIIGKVDNLEELYQKNSKGFSSYEHWFESMIYYVSEEILYAGETVERKVMTTAQENQLTIFLEMEYSMNLEPVQQFLDLVERRISMLFPGIMVTWGIGKSDDGFYAFNENYEKALTALDIGSKQKGPGSRIDYDETKINRLLQSLSKDKEVKDITLDTLAPLLSYDENRQMDLIGTFTAYHQNSGNVSQTARQLNLHRQSLLYRLRKIESLTQLSLMNPDDVFLLDLTIKIYSLGLRDT</sequence>
<comment type="caution">
    <text evidence="5">The sequence shown here is derived from an EMBL/GenBank/DDBJ whole genome shotgun (WGS) entry which is preliminary data.</text>
</comment>
<proteinExistence type="inferred from homology"/>
<reference evidence="5 6" key="1">
    <citation type="submission" date="2019-11" db="EMBL/GenBank/DDBJ databases">
        <title>Genome sequences of 17 halophilic strains isolated from different environments.</title>
        <authorList>
            <person name="Furrow R.E."/>
        </authorList>
    </citation>
    <scope>NUCLEOTIDE SEQUENCE [LARGE SCALE GENOMIC DNA]</scope>
    <source>
        <strain evidence="5 6">22514_16_FS</strain>
    </source>
</reference>
<dbReference type="InterPro" id="IPR025736">
    <property type="entry name" value="PucR_C-HTH_dom"/>
</dbReference>
<feature type="domain" description="Purine catabolism PurC-like" evidence="2">
    <location>
        <begin position="7"/>
        <end position="126"/>
    </location>
</feature>
<dbReference type="EMBL" id="WMEQ01000012">
    <property type="protein sequence ID" value="MYL34947.1"/>
    <property type="molecule type" value="Genomic_DNA"/>
</dbReference>
<dbReference type="PANTHER" id="PTHR33744">
    <property type="entry name" value="CARBOHYDRATE DIACID REGULATOR"/>
    <property type="match status" value="1"/>
</dbReference>
<dbReference type="RefSeq" id="WP_160909983.1">
    <property type="nucleotide sequence ID" value="NZ_WMEQ01000012.1"/>
</dbReference>
<dbReference type="InterPro" id="IPR009057">
    <property type="entry name" value="Homeodomain-like_sf"/>
</dbReference>
<dbReference type="Pfam" id="PF17853">
    <property type="entry name" value="GGDEF_2"/>
    <property type="match status" value="1"/>
</dbReference>
<dbReference type="SUPFAM" id="SSF46689">
    <property type="entry name" value="Homeodomain-like"/>
    <property type="match status" value="1"/>
</dbReference>
<accession>A0A6I5A1T4</accession>
<dbReference type="OrthoDB" id="142218at2"/>
<comment type="similarity">
    <text evidence="1">Belongs to the CdaR family.</text>
</comment>
<dbReference type="InterPro" id="IPR012914">
    <property type="entry name" value="PucR_dom"/>
</dbReference>
<evidence type="ECO:0000313" key="6">
    <source>
        <dbReference type="Proteomes" id="UP000468638"/>
    </source>
</evidence>
<name>A0A6I5A1T4_9BACI</name>
<dbReference type="PANTHER" id="PTHR33744:SF1">
    <property type="entry name" value="DNA-BINDING TRANSCRIPTIONAL ACTIVATOR ADER"/>
    <property type="match status" value="1"/>
</dbReference>
<evidence type="ECO:0000259" key="2">
    <source>
        <dbReference type="Pfam" id="PF07905"/>
    </source>
</evidence>
<evidence type="ECO:0000313" key="5">
    <source>
        <dbReference type="EMBL" id="MYL34947.1"/>
    </source>
</evidence>
<dbReference type="Pfam" id="PF13556">
    <property type="entry name" value="HTH_30"/>
    <property type="match status" value="1"/>
</dbReference>
<protein>
    <submittedName>
        <fullName evidence="5">PucR family transcriptional regulator</fullName>
    </submittedName>
</protein>
<evidence type="ECO:0000259" key="3">
    <source>
        <dbReference type="Pfam" id="PF13556"/>
    </source>
</evidence>
<feature type="domain" description="PucR C-terminal helix-turn-helix" evidence="3">
    <location>
        <begin position="487"/>
        <end position="544"/>
    </location>
</feature>
<dbReference type="InterPro" id="IPR042070">
    <property type="entry name" value="PucR_C-HTH_sf"/>
</dbReference>
<dbReference type="InterPro" id="IPR051448">
    <property type="entry name" value="CdaR-like_regulators"/>
</dbReference>
<gene>
    <name evidence="5" type="ORF">GLW05_15230</name>
</gene>
<dbReference type="Gene3D" id="1.10.10.2840">
    <property type="entry name" value="PucR C-terminal helix-turn-helix domain"/>
    <property type="match status" value="1"/>
</dbReference>
<dbReference type="Pfam" id="PF07905">
    <property type="entry name" value="PucR"/>
    <property type="match status" value="1"/>
</dbReference>
<organism evidence="5 6">
    <name type="scientific">Pontibacillus yanchengensis</name>
    <dbReference type="NCBI Taxonomy" id="462910"/>
    <lineage>
        <taxon>Bacteria</taxon>
        <taxon>Bacillati</taxon>
        <taxon>Bacillota</taxon>
        <taxon>Bacilli</taxon>
        <taxon>Bacillales</taxon>
        <taxon>Bacillaceae</taxon>
        <taxon>Pontibacillus</taxon>
    </lineage>
</organism>
<feature type="domain" description="CdaR GGDEF-like" evidence="4">
    <location>
        <begin position="291"/>
        <end position="434"/>
    </location>
</feature>